<dbReference type="SMART" id="SM00829">
    <property type="entry name" value="PKS_ER"/>
    <property type="match status" value="1"/>
</dbReference>
<dbReference type="GO" id="GO:0016491">
    <property type="term" value="F:oxidoreductase activity"/>
    <property type="evidence" value="ECO:0007669"/>
    <property type="project" value="InterPro"/>
</dbReference>
<accession>A0A918E4B8</accession>
<evidence type="ECO:0000259" key="1">
    <source>
        <dbReference type="SMART" id="SM00829"/>
    </source>
</evidence>
<comment type="caution">
    <text evidence="2">The sequence shown here is derived from an EMBL/GenBank/DDBJ whole genome shotgun (WGS) entry which is preliminary data.</text>
</comment>
<dbReference type="AlphaFoldDB" id="A0A918E4B8"/>
<dbReference type="InterPro" id="IPR036291">
    <property type="entry name" value="NAD(P)-bd_dom_sf"/>
</dbReference>
<dbReference type="Pfam" id="PF13602">
    <property type="entry name" value="ADH_zinc_N_2"/>
    <property type="match status" value="1"/>
</dbReference>
<dbReference type="EMBL" id="BMNK01000002">
    <property type="protein sequence ID" value="GGP04006.1"/>
    <property type="molecule type" value="Genomic_DNA"/>
</dbReference>
<dbReference type="InterPro" id="IPR050700">
    <property type="entry name" value="YIM1/Zinc_Alcohol_DH_Fams"/>
</dbReference>
<dbReference type="InterPro" id="IPR020843">
    <property type="entry name" value="ER"/>
</dbReference>
<dbReference type="Gene3D" id="3.90.180.10">
    <property type="entry name" value="Medium-chain alcohol dehydrogenases, catalytic domain"/>
    <property type="match status" value="1"/>
</dbReference>
<dbReference type="RefSeq" id="WP_189137947.1">
    <property type="nucleotide sequence ID" value="NZ_BMNK01000002.1"/>
</dbReference>
<dbReference type="InterPro" id="IPR011032">
    <property type="entry name" value="GroES-like_sf"/>
</dbReference>
<reference evidence="2" key="2">
    <citation type="submission" date="2020-09" db="EMBL/GenBank/DDBJ databases">
        <authorList>
            <person name="Sun Q."/>
            <person name="Zhou Y."/>
        </authorList>
    </citation>
    <scope>NUCLEOTIDE SEQUENCE</scope>
    <source>
        <strain evidence="2">CGMCC 4.7430</strain>
    </source>
</reference>
<protein>
    <submittedName>
        <fullName evidence="2">NADPH:quinone reductase</fullName>
    </submittedName>
</protein>
<proteinExistence type="predicted"/>
<dbReference type="SUPFAM" id="SSF51735">
    <property type="entry name" value="NAD(P)-binding Rossmann-fold domains"/>
    <property type="match status" value="1"/>
</dbReference>
<reference evidence="2" key="1">
    <citation type="journal article" date="2014" name="Int. J. Syst. Evol. Microbiol.">
        <title>Complete genome sequence of Corynebacterium casei LMG S-19264T (=DSM 44701T), isolated from a smear-ripened cheese.</title>
        <authorList>
            <consortium name="US DOE Joint Genome Institute (JGI-PGF)"/>
            <person name="Walter F."/>
            <person name="Albersmeier A."/>
            <person name="Kalinowski J."/>
            <person name="Ruckert C."/>
        </authorList>
    </citation>
    <scope>NUCLEOTIDE SEQUENCE</scope>
    <source>
        <strain evidence="2">CGMCC 4.7430</strain>
    </source>
</reference>
<evidence type="ECO:0000313" key="2">
    <source>
        <dbReference type="EMBL" id="GGP04006.1"/>
    </source>
</evidence>
<dbReference type="PANTHER" id="PTHR11695:SF294">
    <property type="entry name" value="RETICULON-4-INTERACTING PROTEIN 1, MITOCHONDRIAL"/>
    <property type="match status" value="1"/>
</dbReference>
<dbReference type="CDD" id="cd05289">
    <property type="entry name" value="MDR_like_2"/>
    <property type="match status" value="1"/>
</dbReference>
<dbReference type="Pfam" id="PF08240">
    <property type="entry name" value="ADH_N"/>
    <property type="match status" value="1"/>
</dbReference>
<dbReference type="PANTHER" id="PTHR11695">
    <property type="entry name" value="ALCOHOL DEHYDROGENASE RELATED"/>
    <property type="match status" value="1"/>
</dbReference>
<gene>
    <name evidence="2" type="ORF">GCM10012278_17580</name>
</gene>
<evidence type="ECO:0000313" key="3">
    <source>
        <dbReference type="Proteomes" id="UP000660745"/>
    </source>
</evidence>
<dbReference type="SUPFAM" id="SSF50129">
    <property type="entry name" value="GroES-like"/>
    <property type="match status" value="1"/>
</dbReference>
<name>A0A918E4B8_9ACTN</name>
<dbReference type="Gene3D" id="3.40.50.720">
    <property type="entry name" value="NAD(P)-binding Rossmann-like Domain"/>
    <property type="match status" value="1"/>
</dbReference>
<sequence length="341" mass="36029">MRAYEVTRFGGPEVLRLGERPDPPAAAGDVTVDVRAVGLNPIDLLQRSGTLRFANPPRFPFVPGNEFSGVVTAVGSKVTSVAIGDAVIGRTDKARLGALAERVTIEATLVAPMPRSLDFASAAAVPLAGTTALQGIRDALSVRPDDRLLITGGSGVVGMFAIQLAARVGAHTVTTASAASEPLLRSLGADEVIDYRSRPVDESLGRFDKVFDLVGGAQTDTLLTLVSAGGRLVSVSSTPTPGSIRYDYAMSPLRAAALETVLWIATFGKRRRARKGKSTYRFLSMRPSSADLKELTALIDSGDLEIMLDSTYDFEHAADAFARVETRRAKGKVVVTVGDTA</sequence>
<keyword evidence="3" id="KW-1185">Reference proteome</keyword>
<dbReference type="InterPro" id="IPR013154">
    <property type="entry name" value="ADH-like_N"/>
</dbReference>
<feature type="domain" description="Enoyl reductase (ER)" evidence="1">
    <location>
        <begin position="10"/>
        <end position="335"/>
    </location>
</feature>
<dbReference type="Proteomes" id="UP000660745">
    <property type="component" value="Unassembled WGS sequence"/>
</dbReference>
<organism evidence="2 3">
    <name type="scientific">Nonomuraea glycinis</name>
    <dbReference type="NCBI Taxonomy" id="2047744"/>
    <lineage>
        <taxon>Bacteria</taxon>
        <taxon>Bacillati</taxon>
        <taxon>Actinomycetota</taxon>
        <taxon>Actinomycetes</taxon>
        <taxon>Streptosporangiales</taxon>
        <taxon>Streptosporangiaceae</taxon>
        <taxon>Nonomuraea</taxon>
    </lineage>
</organism>